<dbReference type="SMART" id="SM00225">
    <property type="entry name" value="BTB"/>
    <property type="match status" value="1"/>
</dbReference>
<reference evidence="9" key="1">
    <citation type="submission" date="2019-12" db="UniProtKB">
        <authorList>
            <consortium name="WormBaseParasite"/>
        </authorList>
    </citation>
    <scope>IDENTIFICATION</scope>
</reference>
<dbReference type="PROSITE" id="PS50097">
    <property type="entry name" value="BTB"/>
    <property type="match status" value="1"/>
</dbReference>
<dbReference type="Gene3D" id="6.20.250.50">
    <property type="match status" value="1"/>
</dbReference>
<dbReference type="GO" id="GO:0005634">
    <property type="term" value="C:nucleus"/>
    <property type="evidence" value="ECO:0007669"/>
    <property type="project" value="UniProtKB-SubCell"/>
</dbReference>
<dbReference type="AlphaFoldDB" id="A0A5S6QEG8"/>
<evidence type="ECO:0000259" key="6">
    <source>
        <dbReference type="PROSITE" id="PS50097"/>
    </source>
</evidence>
<keyword evidence="5" id="KW-0539">Nucleus</keyword>
<organism evidence="8 9">
    <name type="scientific">Trichuris muris</name>
    <name type="common">Mouse whipworm</name>
    <dbReference type="NCBI Taxonomy" id="70415"/>
    <lineage>
        <taxon>Eukaryota</taxon>
        <taxon>Metazoa</taxon>
        <taxon>Ecdysozoa</taxon>
        <taxon>Nematoda</taxon>
        <taxon>Enoplea</taxon>
        <taxon>Dorylaimia</taxon>
        <taxon>Trichinellida</taxon>
        <taxon>Trichuridae</taxon>
        <taxon>Trichuris</taxon>
    </lineage>
</organism>
<dbReference type="SUPFAM" id="SSF49599">
    <property type="entry name" value="TRAF domain-like"/>
    <property type="match status" value="1"/>
</dbReference>
<evidence type="ECO:0000256" key="5">
    <source>
        <dbReference type="ARBA" id="ARBA00023242"/>
    </source>
</evidence>
<keyword evidence="8" id="KW-1185">Reference proteome</keyword>
<evidence type="ECO:0000256" key="2">
    <source>
        <dbReference type="ARBA" id="ARBA00004906"/>
    </source>
</evidence>
<dbReference type="InterPro" id="IPR000210">
    <property type="entry name" value="BTB/POZ_dom"/>
</dbReference>
<dbReference type="PROSITE" id="PS50144">
    <property type="entry name" value="MATH"/>
    <property type="match status" value="1"/>
</dbReference>
<proteinExistence type="inferred from homology"/>
<dbReference type="FunFam" id="3.30.710.10:FF:000159">
    <property type="entry name" value="Speckle-type POZ protein B"/>
    <property type="match status" value="1"/>
</dbReference>
<dbReference type="InterPro" id="IPR002083">
    <property type="entry name" value="MATH/TRAF_dom"/>
</dbReference>
<keyword evidence="4" id="KW-0833">Ubl conjugation pathway</keyword>
<dbReference type="PANTHER" id="PTHR24413">
    <property type="entry name" value="SPECKLE-TYPE POZ PROTEIN"/>
    <property type="match status" value="1"/>
</dbReference>
<dbReference type="Gene3D" id="3.30.710.10">
    <property type="entry name" value="Potassium Channel Kv1.1, Chain A"/>
    <property type="match status" value="1"/>
</dbReference>
<dbReference type="Proteomes" id="UP000046395">
    <property type="component" value="Unassembled WGS sequence"/>
</dbReference>
<evidence type="ECO:0000256" key="1">
    <source>
        <dbReference type="ARBA" id="ARBA00004123"/>
    </source>
</evidence>
<dbReference type="GO" id="GO:0030163">
    <property type="term" value="P:protein catabolic process"/>
    <property type="evidence" value="ECO:0007669"/>
    <property type="project" value="UniProtKB-ARBA"/>
</dbReference>
<evidence type="ECO:0000256" key="4">
    <source>
        <dbReference type="ARBA" id="ARBA00022786"/>
    </source>
</evidence>
<protein>
    <submittedName>
        <fullName evidence="9">BTB domain-containing protein</fullName>
    </submittedName>
</protein>
<accession>A0A5S6QEG8</accession>
<comment type="pathway">
    <text evidence="2">Protein modification; protein ubiquitination.</text>
</comment>
<evidence type="ECO:0000313" key="8">
    <source>
        <dbReference type="Proteomes" id="UP000046395"/>
    </source>
</evidence>
<feature type="domain" description="MATH" evidence="7">
    <location>
        <begin position="38"/>
        <end position="159"/>
    </location>
</feature>
<dbReference type="SUPFAM" id="SSF54695">
    <property type="entry name" value="POZ domain"/>
    <property type="match status" value="1"/>
</dbReference>
<comment type="similarity">
    <text evidence="3">Belongs to the Tdpoz family.</text>
</comment>
<sequence length="360" mass="40802">MQVTSTAECPSADKSARGLISNENFVSNSSYTEIRVKPVKHQWTVKNFSHCNQEYLESFISFNHSDTIFKWSVKIYPRGNGESNKDYVFLCLNHVAQQHGVFMKNSFKASFSLQNVHGERIDMRVHPSPNHSDYVTYAKRDAILPKIHPQDVLMVTTMIHVVIDTVTESANVAALQTPDSKNIFVNDMDALYEKGTYTDFSICVGGTIIRTHRCILAARSKVFAAMLVHGTEESRKRTLEISDFEPDVIQELIHFIYTGYSNRIDELGADLLTAADKYNLEDLKLHCEKALVRAINTQNACALLALADSHMASSLYRACVEYIRQNINDVTDSPGWQTLVRDYPNLITELFRQLDAIRIP</sequence>
<dbReference type="Pfam" id="PF22486">
    <property type="entry name" value="MATH_2"/>
    <property type="match status" value="1"/>
</dbReference>
<dbReference type="WBParaSite" id="TMUE_1000005574.1">
    <property type="protein sequence ID" value="TMUE_1000005574.1"/>
    <property type="gene ID" value="WBGene00291046"/>
</dbReference>
<comment type="subcellular location">
    <subcellularLocation>
        <location evidence="1">Nucleus</location>
    </subcellularLocation>
</comment>
<dbReference type="Pfam" id="PF00651">
    <property type="entry name" value="BTB"/>
    <property type="match status" value="1"/>
</dbReference>
<evidence type="ECO:0000259" key="7">
    <source>
        <dbReference type="PROSITE" id="PS50144"/>
    </source>
</evidence>
<dbReference type="InterPro" id="IPR011333">
    <property type="entry name" value="SKP1/BTB/POZ_sf"/>
</dbReference>
<dbReference type="InterPro" id="IPR008974">
    <property type="entry name" value="TRAF-like"/>
</dbReference>
<name>A0A5S6QEG8_TRIMR</name>
<evidence type="ECO:0000313" key="9">
    <source>
        <dbReference type="WBParaSite" id="TMUE_1000005574.1"/>
    </source>
</evidence>
<dbReference type="Pfam" id="PF24570">
    <property type="entry name" value="BACK_BPM_SPOP"/>
    <property type="match status" value="1"/>
</dbReference>
<dbReference type="InterPro" id="IPR056423">
    <property type="entry name" value="BACK_BPM_SPOP"/>
</dbReference>
<dbReference type="Gene3D" id="2.60.210.10">
    <property type="entry name" value="Apoptosis, Tumor Necrosis Factor Receptor Associated Protein 2, Chain A"/>
    <property type="match status" value="1"/>
</dbReference>
<evidence type="ECO:0000256" key="3">
    <source>
        <dbReference type="ARBA" id="ARBA00010846"/>
    </source>
</evidence>
<feature type="domain" description="BTB" evidence="6">
    <location>
        <begin position="198"/>
        <end position="259"/>
    </location>
</feature>
<dbReference type="STRING" id="70415.A0A5S6QEG8"/>